<accession>A0ABY6MUI0</accession>
<organism evidence="1 2">
    <name type="scientific">Caldimonas aquatica</name>
    <dbReference type="NCBI Taxonomy" id="376175"/>
    <lineage>
        <taxon>Bacteria</taxon>
        <taxon>Pseudomonadati</taxon>
        <taxon>Pseudomonadota</taxon>
        <taxon>Betaproteobacteria</taxon>
        <taxon>Burkholderiales</taxon>
        <taxon>Sphaerotilaceae</taxon>
        <taxon>Caldimonas</taxon>
    </lineage>
</organism>
<dbReference type="RefSeq" id="WP_264893429.1">
    <property type="nucleotide sequence ID" value="NZ_CP110257.1"/>
</dbReference>
<dbReference type="Proteomes" id="UP001163266">
    <property type="component" value="Chromosome"/>
</dbReference>
<name>A0ABY6MUI0_9BURK</name>
<sequence length="184" mass="19540">MLQHLTELVWPAALQRLVLALNHVLASETEAVARLRPHVGRIIRLSVGGLPALLQWPGILAFRITPAGLLELAEPADAEQADLAMRVDAGQPAVLMQALLDGRRPPVAIDGDAHLAADVAWLMDHVRWDYADDLDRVFGPLVGGQLARLFAAAAAAARQVLRTLAQFAPGGGEPPVPTTTARGA</sequence>
<evidence type="ECO:0000313" key="1">
    <source>
        <dbReference type="EMBL" id="UZD55675.1"/>
    </source>
</evidence>
<dbReference type="EMBL" id="CP110257">
    <property type="protein sequence ID" value="UZD55675.1"/>
    <property type="molecule type" value="Genomic_DNA"/>
</dbReference>
<protein>
    <recommendedName>
        <fullName evidence="3">Ubiquinone biosynthesis protein UbiJ</fullName>
    </recommendedName>
</protein>
<gene>
    <name evidence="1" type="ORF">OMP39_03545</name>
</gene>
<reference evidence="1" key="1">
    <citation type="submission" date="2022-10" db="EMBL/GenBank/DDBJ databases">
        <title>Complete genome sequence of Schlegelella aquatica LMG 23380.</title>
        <authorList>
            <person name="Musilova J."/>
            <person name="Kourilova X."/>
            <person name="Bezdicek M."/>
            <person name="Hermankova K."/>
            <person name="Obruca S."/>
            <person name="Sedlar K."/>
        </authorList>
    </citation>
    <scope>NUCLEOTIDE SEQUENCE</scope>
    <source>
        <strain evidence="1">LMG 23380</strain>
    </source>
</reference>
<keyword evidence="2" id="KW-1185">Reference proteome</keyword>
<evidence type="ECO:0008006" key="3">
    <source>
        <dbReference type="Google" id="ProtNLM"/>
    </source>
</evidence>
<evidence type="ECO:0000313" key="2">
    <source>
        <dbReference type="Proteomes" id="UP001163266"/>
    </source>
</evidence>
<proteinExistence type="predicted"/>